<dbReference type="SUPFAM" id="SSF48498">
    <property type="entry name" value="Tetracyclin repressor-like, C-terminal domain"/>
    <property type="match status" value="1"/>
</dbReference>
<dbReference type="Pfam" id="PF00440">
    <property type="entry name" value="TetR_N"/>
    <property type="match status" value="1"/>
</dbReference>
<dbReference type="InterPro" id="IPR009057">
    <property type="entry name" value="Homeodomain-like_sf"/>
</dbReference>
<evidence type="ECO:0000259" key="6">
    <source>
        <dbReference type="PROSITE" id="PS50977"/>
    </source>
</evidence>
<dbReference type="GO" id="GO:0003677">
    <property type="term" value="F:DNA binding"/>
    <property type="evidence" value="ECO:0007669"/>
    <property type="project" value="UniProtKB-UniRule"/>
</dbReference>
<evidence type="ECO:0000256" key="4">
    <source>
        <dbReference type="ARBA" id="ARBA00023163"/>
    </source>
</evidence>
<proteinExistence type="predicted"/>
<dbReference type="PROSITE" id="PS01081">
    <property type="entry name" value="HTH_TETR_1"/>
    <property type="match status" value="1"/>
</dbReference>
<comment type="caution">
    <text evidence="7">The sequence shown here is derived from an EMBL/GenBank/DDBJ whole genome shotgun (WGS) entry which is preliminary data.</text>
</comment>
<name>A0A356LK23_9BURK</name>
<dbReference type="PANTHER" id="PTHR47506:SF10">
    <property type="entry name" value="TRANSCRIPTIONAL REGULATORY PROTEIN"/>
    <property type="match status" value="1"/>
</dbReference>
<dbReference type="Pfam" id="PF16925">
    <property type="entry name" value="TetR_C_13"/>
    <property type="match status" value="1"/>
</dbReference>
<dbReference type="SUPFAM" id="SSF46689">
    <property type="entry name" value="Homeodomain-like"/>
    <property type="match status" value="1"/>
</dbReference>
<dbReference type="Gene3D" id="1.10.357.10">
    <property type="entry name" value="Tetracycline Repressor, domain 2"/>
    <property type="match status" value="1"/>
</dbReference>
<accession>A0A356LK23</accession>
<evidence type="ECO:0000256" key="3">
    <source>
        <dbReference type="ARBA" id="ARBA00023125"/>
    </source>
</evidence>
<dbReference type="InterPro" id="IPR011075">
    <property type="entry name" value="TetR_C"/>
</dbReference>
<keyword evidence="3 5" id="KW-0238">DNA-binding</keyword>
<sequence length="206" mass="22712">MTSPSISHQPRRGAGRPREFDIDASLDGAILVFRKRGYHATSVEDLCSAMNLTAGSIYKAFKDKRTVFLAAFDRYTSQRSTQLQIRLKDKTSGLEKIRAVLHFYAESSSGNEGTHGCLVVASATALATFDEEMANRVEDTLLRLERMLRDFVREGQEDGSVSPAIDTFAAARSLLCLLQGFRIIGKLGRSRSEMVAAADEAIRAFV</sequence>
<organism evidence="7 8">
    <name type="scientific">Advenella kashmirensis</name>
    <dbReference type="NCBI Taxonomy" id="310575"/>
    <lineage>
        <taxon>Bacteria</taxon>
        <taxon>Pseudomonadati</taxon>
        <taxon>Pseudomonadota</taxon>
        <taxon>Betaproteobacteria</taxon>
        <taxon>Burkholderiales</taxon>
        <taxon>Alcaligenaceae</taxon>
    </lineage>
</organism>
<dbReference type="InterPro" id="IPR036271">
    <property type="entry name" value="Tet_transcr_reg_TetR-rel_C_sf"/>
</dbReference>
<dbReference type="InterPro" id="IPR023772">
    <property type="entry name" value="DNA-bd_HTH_TetR-type_CS"/>
</dbReference>
<dbReference type="Gene3D" id="1.10.10.60">
    <property type="entry name" value="Homeodomain-like"/>
    <property type="match status" value="1"/>
</dbReference>
<dbReference type="InterPro" id="IPR001647">
    <property type="entry name" value="HTH_TetR"/>
</dbReference>
<keyword evidence="2" id="KW-0805">Transcription regulation</keyword>
<protein>
    <submittedName>
        <fullName evidence="7">TetR family transcriptional regulator</fullName>
    </submittedName>
</protein>
<dbReference type="PROSITE" id="PS50977">
    <property type="entry name" value="HTH_TETR_2"/>
    <property type="match status" value="1"/>
</dbReference>
<reference evidence="7 8" key="1">
    <citation type="journal article" date="2018" name="Nat. Biotechnol.">
        <title>A standardized bacterial taxonomy based on genome phylogeny substantially revises the tree of life.</title>
        <authorList>
            <person name="Parks D.H."/>
            <person name="Chuvochina M."/>
            <person name="Waite D.W."/>
            <person name="Rinke C."/>
            <person name="Skarshewski A."/>
            <person name="Chaumeil P.A."/>
            <person name="Hugenholtz P."/>
        </authorList>
    </citation>
    <scope>NUCLEOTIDE SEQUENCE [LARGE SCALE GENOMIC DNA]</scope>
    <source>
        <strain evidence="7">UBA10707</strain>
    </source>
</reference>
<evidence type="ECO:0000256" key="1">
    <source>
        <dbReference type="ARBA" id="ARBA00022491"/>
    </source>
</evidence>
<evidence type="ECO:0000313" key="7">
    <source>
        <dbReference type="EMBL" id="HBP31326.1"/>
    </source>
</evidence>
<keyword evidence="4" id="KW-0804">Transcription</keyword>
<feature type="DNA-binding region" description="H-T-H motif" evidence="5">
    <location>
        <begin position="42"/>
        <end position="61"/>
    </location>
</feature>
<evidence type="ECO:0000256" key="2">
    <source>
        <dbReference type="ARBA" id="ARBA00023015"/>
    </source>
</evidence>
<gene>
    <name evidence="7" type="ORF">DD666_18195</name>
</gene>
<dbReference type="Proteomes" id="UP000264036">
    <property type="component" value="Unassembled WGS sequence"/>
</dbReference>
<dbReference type="PANTHER" id="PTHR47506">
    <property type="entry name" value="TRANSCRIPTIONAL REGULATORY PROTEIN"/>
    <property type="match status" value="1"/>
</dbReference>
<keyword evidence="1" id="KW-0678">Repressor</keyword>
<dbReference type="EMBL" id="DOEK01000038">
    <property type="protein sequence ID" value="HBP31326.1"/>
    <property type="molecule type" value="Genomic_DNA"/>
</dbReference>
<evidence type="ECO:0000313" key="8">
    <source>
        <dbReference type="Proteomes" id="UP000264036"/>
    </source>
</evidence>
<feature type="domain" description="HTH tetR-type" evidence="6">
    <location>
        <begin position="19"/>
        <end position="79"/>
    </location>
</feature>
<dbReference type="AlphaFoldDB" id="A0A356LK23"/>
<evidence type="ECO:0000256" key="5">
    <source>
        <dbReference type="PROSITE-ProRule" id="PRU00335"/>
    </source>
</evidence>